<gene>
    <name evidence="9" type="primary">Sv2c</name>
    <name evidence="9" type="ORF">NPIL_207641</name>
</gene>
<feature type="transmembrane region" description="Helical" evidence="7">
    <location>
        <begin position="613"/>
        <end position="633"/>
    </location>
</feature>
<dbReference type="InterPro" id="IPR055415">
    <property type="entry name" value="LD_SV2"/>
</dbReference>
<dbReference type="EMBL" id="BMAW01098368">
    <property type="protein sequence ID" value="GFS84426.1"/>
    <property type="molecule type" value="Genomic_DNA"/>
</dbReference>
<comment type="caution">
    <text evidence="9">The sequence shown here is derived from an EMBL/GenBank/DDBJ whole genome shotgun (WGS) entry which is preliminary data.</text>
</comment>
<feature type="transmembrane region" description="Helical" evidence="7">
    <location>
        <begin position="527"/>
        <end position="545"/>
    </location>
</feature>
<feature type="domain" description="Major facilitator superfamily (MFS) profile" evidence="8">
    <location>
        <begin position="75"/>
        <end position="637"/>
    </location>
</feature>
<feature type="transmembrane region" description="Helical" evidence="7">
    <location>
        <begin position="200"/>
        <end position="222"/>
    </location>
</feature>
<dbReference type="AlphaFoldDB" id="A0A8X6MYR2"/>
<dbReference type="SUPFAM" id="SSF141571">
    <property type="entry name" value="Pentapeptide repeat-like"/>
    <property type="match status" value="1"/>
</dbReference>
<dbReference type="InterPro" id="IPR011701">
    <property type="entry name" value="MFS"/>
</dbReference>
<evidence type="ECO:0000256" key="2">
    <source>
        <dbReference type="ARBA" id="ARBA00008335"/>
    </source>
</evidence>
<evidence type="ECO:0000256" key="7">
    <source>
        <dbReference type="SAM" id="Phobius"/>
    </source>
</evidence>
<comment type="subcellular location">
    <subcellularLocation>
        <location evidence="1">Membrane</location>
        <topology evidence="1">Multi-pass membrane protein</topology>
    </subcellularLocation>
</comment>
<evidence type="ECO:0000256" key="6">
    <source>
        <dbReference type="ARBA" id="ARBA00023136"/>
    </source>
</evidence>
<comment type="similarity">
    <text evidence="2">Belongs to the major facilitator superfamily.</text>
</comment>
<protein>
    <submittedName>
        <fullName evidence="9">Synaptic vesicle glycoprotein 2C</fullName>
    </submittedName>
</protein>
<dbReference type="Pfam" id="PF07690">
    <property type="entry name" value="MFS_1"/>
    <property type="match status" value="1"/>
</dbReference>
<dbReference type="Pfam" id="PF23894">
    <property type="entry name" value="LD_SV2"/>
    <property type="match status" value="1"/>
</dbReference>
<name>A0A8X6MYR2_NEPPI</name>
<keyword evidence="6 7" id="KW-0472">Membrane</keyword>
<accession>A0A8X6MYR2</accession>
<dbReference type="SUPFAM" id="SSF103473">
    <property type="entry name" value="MFS general substrate transporter"/>
    <property type="match status" value="2"/>
</dbReference>
<dbReference type="Pfam" id="PF00083">
    <property type="entry name" value="Sugar_tr"/>
    <property type="match status" value="1"/>
</dbReference>
<evidence type="ECO:0000313" key="9">
    <source>
        <dbReference type="EMBL" id="GFS84426.1"/>
    </source>
</evidence>
<sequence length="641" mass="71867">MTLETQKEDSECAYLVHEESLPAGTSYKSPPPSDKDATRLYKVDEEEEGHSLHSIAKFHERLLEQAGFGAFHLLVLLMAGLGLTADAVELFAVGYILPSAEHELCMEEYQKGWLGTISFIGMMIGALIWGIMGDRLGRRRTLLTALASNGIFGVIAAFMPTYSLLMLTRFCSSVGIGGSLPIVFTFYSEFLVRKNRGKHLSFLLVFWALGGLFVAVLAWGIIPRSGATIMDTKRLQFGRWRKFLLICSIPAIISAVGVSFLPESPRFLLEMGRNSEAIYVYKQIFSWNNAVKSGEEYQLTELEVPGKRPTVHVSIPSNRGILKEMLRSLESCWNNIAGVFASPHTFLTLFLLVIWTTTSFGFYGISIWLHEYTKVIEDNDFESRTMKQANYIIKDENLNTTIENTHFTNLSFINVRFVQTLINHCTFYNCSFTNCTFSNIRTSRTYFKNCDFYHTEFLDTDLYPNKFQVCSINSSYFFNTKGGCDIDFDVNFKLAELFYENLFAQLAILPGTLISSFILDRVGRIKTLGTSLVLTGLSVGFLWFAESKEMIIAFEAAFTFLSVFGWNALDVMSTEAYPANIRTTSYGIFSALSRLAAILSNITFGSAVEVSKLIPIIISSAVLLAGAVCVTRLPETKDYLV</sequence>
<feature type="transmembrane region" description="Helical" evidence="7">
    <location>
        <begin position="584"/>
        <end position="607"/>
    </location>
</feature>
<feature type="transmembrane region" description="Helical" evidence="7">
    <location>
        <begin position="142"/>
        <end position="160"/>
    </location>
</feature>
<dbReference type="PANTHER" id="PTHR23511:SF42">
    <property type="entry name" value="SYNAPTIC VESICLE GLYCOPROTEIN 2C-LIKE"/>
    <property type="match status" value="1"/>
</dbReference>
<dbReference type="GO" id="GO:0016020">
    <property type="term" value="C:membrane"/>
    <property type="evidence" value="ECO:0007669"/>
    <property type="project" value="UniProtKB-SubCell"/>
</dbReference>
<evidence type="ECO:0000256" key="1">
    <source>
        <dbReference type="ARBA" id="ARBA00004141"/>
    </source>
</evidence>
<feature type="transmembrane region" description="Helical" evidence="7">
    <location>
        <begin position="346"/>
        <end position="369"/>
    </location>
</feature>
<evidence type="ECO:0000256" key="3">
    <source>
        <dbReference type="ARBA" id="ARBA00022448"/>
    </source>
</evidence>
<proteinExistence type="inferred from homology"/>
<dbReference type="InterPro" id="IPR036259">
    <property type="entry name" value="MFS_trans_sf"/>
</dbReference>
<evidence type="ECO:0000313" key="10">
    <source>
        <dbReference type="Proteomes" id="UP000887013"/>
    </source>
</evidence>
<feature type="transmembrane region" description="Helical" evidence="7">
    <location>
        <begin position="112"/>
        <end position="130"/>
    </location>
</feature>
<evidence type="ECO:0000256" key="5">
    <source>
        <dbReference type="ARBA" id="ARBA00022989"/>
    </source>
</evidence>
<dbReference type="InterPro" id="IPR020846">
    <property type="entry name" value="MFS_dom"/>
</dbReference>
<dbReference type="OrthoDB" id="6416655at2759"/>
<dbReference type="Gene3D" id="1.20.1250.20">
    <property type="entry name" value="MFS general substrate transporter like domains"/>
    <property type="match status" value="2"/>
</dbReference>
<evidence type="ECO:0000256" key="4">
    <source>
        <dbReference type="ARBA" id="ARBA00022692"/>
    </source>
</evidence>
<feature type="transmembrane region" description="Helical" evidence="7">
    <location>
        <begin position="71"/>
        <end position="97"/>
    </location>
</feature>
<dbReference type="Proteomes" id="UP000887013">
    <property type="component" value="Unassembled WGS sequence"/>
</dbReference>
<keyword evidence="5 7" id="KW-1133">Transmembrane helix</keyword>
<dbReference type="Gene3D" id="2.160.20.80">
    <property type="entry name" value="E3 ubiquitin-protein ligase SopA"/>
    <property type="match status" value="1"/>
</dbReference>
<reference evidence="9" key="1">
    <citation type="submission" date="2020-08" db="EMBL/GenBank/DDBJ databases">
        <title>Multicomponent nature underlies the extraordinary mechanical properties of spider dragline silk.</title>
        <authorList>
            <person name="Kono N."/>
            <person name="Nakamura H."/>
            <person name="Mori M."/>
            <person name="Yoshida Y."/>
            <person name="Ohtoshi R."/>
            <person name="Malay A.D."/>
            <person name="Moran D.A.P."/>
            <person name="Tomita M."/>
            <person name="Numata K."/>
            <person name="Arakawa K."/>
        </authorList>
    </citation>
    <scope>NUCLEOTIDE SEQUENCE</scope>
</reference>
<keyword evidence="10" id="KW-1185">Reference proteome</keyword>
<feature type="transmembrane region" description="Helical" evidence="7">
    <location>
        <begin position="242"/>
        <end position="261"/>
    </location>
</feature>
<feature type="transmembrane region" description="Helical" evidence="7">
    <location>
        <begin position="551"/>
        <end position="572"/>
    </location>
</feature>
<dbReference type="PANTHER" id="PTHR23511">
    <property type="entry name" value="SYNAPTIC VESICLE GLYCOPROTEIN 2"/>
    <property type="match status" value="1"/>
</dbReference>
<organism evidence="9 10">
    <name type="scientific">Nephila pilipes</name>
    <name type="common">Giant wood spider</name>
    <name type="synonym">Nephila maculata</name>
    <dbReference type="NCBI Taxonomy" id="299642"/>
    <lineage>
        <taxon>Eukaryota</taxon>
        <taxon>Metazoa</taxon>
        <taxon>Ecdysozoa</taxon>
        <taxon>Arthropoda</taxon>
        <taxon>Chelicerata</taxon>
        <taxon>Arachnida</taxon>
        <taxon>Araneae</taxon>
        <taxon>Araneomorphae</taxon>
        <taxon>Entelegynae</taxon>
        <taxon>Araneoidea</taxon>
        <taxon>Nephilidae</taxon>
        <taxon>Nephila</taxon>
    </lineage>
</organism>
<dbReference type="PROSITE" id="PS50850">
    <property type="entry name" value="MFS"/>
    <property type="match status" value="1"/>
</dbReference>
<dbReference type="InterPro" id="IPR005828">
    <property type="entry name" value="MFS_sugar_transport-like"/>
</dbReference>
<keyword evidence="4 7" id="KW-0812">Transmembrane</keyword>
<keyword evidence="3" id="KW-0813">Transport</keyword>
<evidence type="ECO:0000259" key="8">
    <source>
        <dbReference type="PROSITE" id="PS50850"/>
    </source>
</evidence>
<dbReference type="GO" id="GO:0022857">
    <property type="term" value="F:transmembrane transporter activity"/>
    <property type="evidence" value="ECO:0007669"/>
    <property type="project" value="InterPro"/>
</dbReference>